<dbReference type="PANTHER" id="PTHR13533">
    <property type="entry name" value="N-ACETYLNEURAMINATE 9-O-ACETYLTRANSFERASE"/>
    <property type="match status" value="1"/>
</dbReference>
<dbReference type="GO" id="GO:0016407">
    <property type="term" value="F:acetyltransferase activity"/>
    <property type="evidence" value="ECO:0007669"/>
    <property type="project" value="TreeGrafter"/>
</dbReference>
<dbReference type="Pfam" id="PF13839">
    <property type="entry name" value="PC-Esterase"/>
    <property type="match status" value="1"/>
</dbReference>
<dbReference type="OrthoDB" id="630188at2759"/>
<keyword evidence="4" id="KW-1133">Transmembrane helix</keyword>
<dbReference type="GO" id="GO:0005794">
    <property type="term" value="C:Golgi apparatus"/>
    <property type="evidence" value="ECO:0007669"/>
    <property type="project" value="TreeGrafter"/>
</dbReference>
<dbReference type="GO" id="GO:0045492">
    <property type="term" value="P:xylan biosynthetic process"/>
    <property type="evidence" value="ECO:0007669"/>
    <property type="project" value="TreeGrafter"/>
</dbReference>
<comment type="subcellular location">
    <subcellularLocation>
        <location evidence="1">Membrane</location>
    </subcellularLocation>
</comment>
<evidence type="ECO:0000256" key="4">
    <source>
        <dbReference type="ARBA" id="ARBA00022989"/>
    </source>
</evidence>
<evidence type="ECO:0000259" key="6">
    <source>
        <dbReference type="Pfam" id="PF13839"/>
    </source>
</evidence>
<dbReference type="GO" id="GO:0010411">
    <property type="term" value="P:xyloglucan metabolic process"/>
    <property type="evidence" value="ECO:0007669"/>
    <property type="project" value="TreeGrafter"/>
</dbReference>
<evidence type="ECO:0000313" key="8">
    <source>
        <dbReference type="Proteomes" id="UP000231279"/>
    </source>
</evidence>
<dbReference type="AlphaFoldDB" id="A0A2G9G6I5"/>
<accession>A0A2G9G6I5</accession>
<comment type="caution">
    <text evidence="7">The sequence shown here is derived from an EMBL/GenBank/DDBJ whole genome shotgun (WGS) entry which is preliminary data.</text>
</comment>
<protein>
    <recommendedName>
        <fullName evidence="6">Trichome birefringence-like C-terminal domain-containing protein</fullName>
    </recommendedName>
</protein>
<evidence type="ECO:0000256" key="5">
    <source>
        <dbReference type="ARBA" id="ARBA00023136"/>
    </source>
</evidence>
<keyword evidence="3" id="KW-0812">Transmembrane</keyword>
<sequence>MKDKTIAFIGDSLGRQQFQSLMSVVSGGEDKPEVGNVRWKYSLLNIMILNTGHHWSRGTLRANRWMMHANGKPVTDRKLAEMGNAKNYTLYSIARWLDSQILLHPQLEVFLRTISPGHFCNGDWNTGGSYESSNPVVKGAVRGTKLKILGITALSELRDESQIPRNSTKA</sequence>
<evidence type="ECO:0000256" key="3">
    <source>
        <dbReference type="ARBA" id="ARBA00022692"/>
    </source>
</evidence>
<organism evidence="7 8">
    <name type="scientific">Handroanthus impetiginosus</name>
    <dbReference type="NCBI Taxonomy" id="429701"/>
    <lineage>
        <taxon>Eukaryota</taxon>
        <taxon>Viridiplantae</taxon>
        <taxon>Streptophyta</taxon>
        <taxon>Embryophyta</taxon>
        <taxon>Tracheophyta</taxon>
        <taxon>Spermatophyta</taxon>
        <taxon>Magnoliopsida</taxon>
        <taxon>eudicotyledons</taxon>
        <taxon>Gunneridae</taxon>
        <taxon>Pentapetalae</taxon>
        <taxon>asterids</taxon>
        <taxon>lamiids</taxon>
        <taxon>Lamiales</taxon>
        <taxon>Bignoniaceae</taxon>
        <taxon>Crescentiina</taxon>
        <taxon>Tabebuia alliance</taxon>
        <taxon>Handroanthus</taxon>
    </lineage>
</organism>
<dbReference type="InterPro" id="IPR026057">
    <property type="entry name" value="TBL_C"/>
</dbReference>
<proteinExistence type="inferred from homology"/>
<keyword evidence="5" id="KW-0472">Membrane</keyword>
<dbReference type="STRING" id="429701.A0A2G9G6I5"/>
<feature type="domain" description="Trichome birefringence-like C-terminal" evidence="6">
    <location>
        <begin position="41"/>
        <end position="141"/>
    </location>
</feature>
<evidence type="ECO:0000256" key="2">
    <source>
        <dbReference type="ARBA" id="ARBA00007727"/>
    </source>
</evidence>
<dbReference type="GO" id="GO:0009834">
    <property type="term" value="P:plant-type secondary cell wall biogenesis"/>
    <property type="evidence" value="ECO:0007669"/>
    <property type="project" value="TreeGrafter"/>
</dbReference>
<evidence type="ECO:0000256" key="1">
    <source>
        <dbReference type="ARBA" id="ARBA00004370"/>
    </source>
</evidence>
<keyword evidence="8" id="KW-1185">Reference proteome</keyword>
<dbReference type="EMBL" id="NKXS01006685">
    <property type="protein sequence ID" value="PIN00918.1"/>
    <property type="molecule type" value="Genomic_DNA"/>
</dbReference>
<evidence type="ECO:0000313" key="7">
    <source>
        <dbReference type="EMBL" id="PIN00918.1"/>
    </source>
</evidence>
<name>A0A2G9G6I5_9LAMI</name>
<reference evidence="8" key="1">
    <citation type="journal article" date="2018" name="Gigascience">
        <title>Genome assembly of the Pink Ipe (Handroanthus impetiginosus, Bignoniaceae), a highly valued, ecologically keystone Neotropical timber forest tree.</title>
        <authorList>
            <person name="Silva-Junior O.B."/>
            <person name="Grattapaglia D."/>
            <person name="Novaes E."/>
            <person name="Collevatti R.G."/>
        </authorList>
    </citation>
    <scope>NUCLEOTIDE SEQUENCE [LARGE SCALE GENOMIC DNA]</scope>
    <source>
        <strain evidence="8">cv. UFG-1</strain>
    </source>
</reference>
<gene>
    <name evidence="7" type="ORF">CDL12_26578</name>
</gene>
<dbReference type="PANTHER" id="PTHR13533:SF16">
    <property type="entry name" value="PROTEIN TRICHOME BIREFRINGENCE-LIKE 14-RELATED"/>
    <property type="match status" value="1"/>
</dbReference>
<comment type="similarity">
    <text evidence="2">Belongs to the PC-esterase family. TBL subfamily.</text>
</comment>
<dbReference type="GO" id="GO:0016020">
    <property type="term" value="C:membrane"/>
    <property type="evidence" value="ECO:0007669"/>
    <property type="project" value="UniProtKB-SubCell"/>
</dbReference>
<dbReference type="Proteomes" id="UP000231279">
    <property type="component" value="Unassembled WGS sequence"/>
</dbReference>